<dbReference type="InterPro" id="IPR052969">
    <property type="entry name" value="Thr-specific_kinase-like"/>
</dbReference>
<dbReference type="Gene3D" id="3.40.50.410">
    <property type="entry name" value="von Willebrand factor, type A domain"/>
    <property type="match status" value="1"/>
</dbReference>
<keyword evidence="3 5" id="KW-0732">Signal</keyword>
<accession>A0A433SE48</accession>
<evidence type="ECO:0000259" key="6">
    <source>
        <dbReference type="PROSITE" id="PS50234"/>
    </source>
</evidence>
<dbReference type="OrthoDB" id="9805121at2"/>
<dbReference type="SUPFAM" id="SSF53300">
    <property type="entry name" value="vWA-like"/>
    <property type="match status" value="1"/>
</dbReference>
<dbReference type="PANTHER" id="PTHR47763">
    <property type="entry name" value="ALPHA-PROTEIN KINASE VWKA"/>
    <property type="match status" value="1"/>
</dbReference>
<feature type="chain" id="PRO_5019238758" description="VWFA domain-containing protein" evidence="5">
    <location>
        <begin position="30"/>
        <end position="509"/>
    </location>
</feature>
<name>A0A433SE48_9BURK</name>
<protein>
    <recommendedName>
        <fullName evidence="6">VWFA domain-containing protein</fullName>
    </recommendedName>
</protein>
<dbReference type="InterPro" id="IPR002035">
    <property type="entry name" value="VWF_A"/>
</dbReference>
<keyword evidence="2" id="KW-0964">Secreted</keyword>
<evidence type="ECO:0000256" key="1">
    <source>
        <dbReference type="ARBA" id="ARBA00004613"/>
    </source>
</evidence>
<dbReference type="EMBL" id="PQSP01000002">
    <property type="protein sequence ID" value="RUS66995.1"/>
    <property type="molecule type" value="Genomic_DNA"/>
</dbReference>
<sequence>MMQRFWIGRRHPLAAAVCFSLLLTSGGPAVYGRTPAVASSVVWPQPQVQMPLEPGRAVQVQIQMVPNFRAPSATSCNRAPVMREVPGGRSQGGGAYESHAEDRLVLSRSDAMPLRDESSAPVSAAAPPVAPTVAARPSPVTGSSSAASERVRGADVVRPEPTQQTRVTAGMVDDNADFGEYLAYLKRHAQVVHRERDVSERHVLWVRDEQGRSVPDAEVAIMSQQGAAMWARTDAAGRVWVHPNAFDPQKTASTYQVYVRKGDLQTQGILRRADRSALELVLPSVPVVQRAQLDLVFLIDSTGSMGDEIAKLRASLKSITAEVAQLPSQPDLCLGLVTYRDQGDAYLLRSYDMTNDVDAFQRILNQLQANGGGDEPEAMNEAFNETVHNLSWRGSGATRLVVLLADAPPHLDYGGPQYDDDMVAALGMGIKVFSVGASGLNEQGEYIQRQIAQYTGGKFVFLTYKDASNPASGPGAQTVHDVRNYSVETLDQLIVRLVREELAYLPSAQ</sequence>
<reference evidence="7 8" key="1">
    <citation type="submission" date="2018-01" db="EMBL/GenBank/DDBJ databases">
        <title>Saezia sanguinis gen. nov., sp. nov., in the order Burkholderiales isolated from human blood.</title>
        <authorList>
            <person name="Medina-Pascual M.J."/>
            <person name="Valdezate S."/>
            <person name="Monzon S."/>
            <person name="Cuesta I."/>
            <person name="Carrasco G."/>
            <person name="Villalon P."/>
            <person name="Saez-Nieto J.A."/>
        </authorList>
    </citation>
    <scope>NUCLEOTIDE SEQUENCE [LARGE SCALE GENOMIC DNA]</scope>
    <source>
        <strain evidence="7 8">CNM695-12</strain>
    </source>
</reference>
<evidence type="ECO:0000256" key="2">
    <source>
        <dbReference type="ARBA" id="ARBA00022525"/>
    </source>
</evidence>
<dbReference type="Pfam" id="PF25106">
    <property type="entry name" value="VWA_4"/>
    <property type="match status" value="1"/>
</dbReference>
<comment type="subcellular location">
    <subcellularLocation>
        <location evidence="1">Secreted</location>
    </subcellularLocation>
</comment>
<evidence type="ECO:0000313" key="7">
    <source>
        <dbReference type="EMBL" id="RUS66995.1"/>
    </source>
</evidence>
<dbReference type="SMART" id="SM00327">
    <property type="entry name" value="VWA"/>
    <property type="match status" value="1"/>
</dbReference>
<proteinExistence type="predicted"/>
<feature type="compositionally biased region" description="Low complexity" evidence="4">
    <location>
        <begin position="119"/>
        <end position="140"/>
    </location>
</feature>
<dbReference type="PROSITE" id="PS50234">
    <property type="entry name" value="VWFA"/>
    <property type="match status" value="1"/>
</dbReference>
<evidence type="ECO:0000313" key="8">
    <source>
        <dbReference type="Proteomes" id="UP000286947"/>
    </source>
</evidence>
<dbReference type="InterPro" id="IPR036465">
    <property type="entry name" value="vWFA_dom_sf"/>
</dbReference>
<dbReference type="Proteomes" id="UP000286947">
    <property type="component" value="Unassembled WGS sequence"/>
</dbReference>
<evidence type="ECO:0000256" key="3">
    <source>
        <dbReference type="ARBA" id="ARBA00022729"/>
    </source>
</evidence>
<evidence type="ECO:0000256" key="5">
    <source>
        <dbReference type="SAM" id="SignalP"/>
    </source>
</evidence>
<dbReference type="CDD" id="cd00198">
    <property type="entry name" value="vWFA"/>
    <property type="match status" value="1"/>
</dbReference>
<gene>
    <name evidence="7" type="ORF">CUZ56_00932</name>
</gene>
<keyword evidence="8" id="KW-1185">Reference proteome</keyword>
<feature type="signal peptide" evidence="5">
    <location>
        <begin position="1"/>
        <end position="29"/>
    </location>
</feature>
<dbReference type="InterPro" id="IPR056861">
    <property type="entry name" value="HMCN1-like_VWA"/>
</dbReference>
<feature type="domain" description="VWFA" evidence="6">
    <location>
        <begin position="294"/>
        <end position="497"/>
    </location>
</feature>
<comment type="caution">
    <text evidence="7">The sequence shown here is derived from an EMBL/GenBank/DDBJ whole genome shotgun (WGS) entry which is preliminary data.</text>
</comment>
<dbReference type="RefSeq" id="WP_126978710.1">
    <property type="nucleotide sequence ID" value="NZ_PQSP01000002.1"/>
</dbReference>
<organism evidence="7 8">
    <name type="scientific">Saezia sanguinis</name>
    <dbReference type="NCBI Taxonomy" id="1965230"/>
    <lineage>
        <taxon>Bacteria</taxon>
        <taxon>Pseudomonadati</taxon>
        <taxon>Pseudomonadota</taxon>
        <taxon>Betaproteobacteria</taxon>
        <taxon>Burkholderiales</taxon>
        <taxon>Saeziaceae</taxon>
        <taxon>Saezia</taxon>
    </lineage>
</organism>
<feature type="region of interest" description="Disordered" evidence="4">
    <location>
        <begin position="112"/>
        <end position="153"/>
    </location>
</feature>
<evidence type="ECO:0000256" key="4">
    <source>
        <dbReference type="SAM" id="MobiDB-lite"/>
    </source>
</evidence>
<dbReference type="AlphaFoldDB" id="A0A433SE48"/>